<keyword evidence="6 12" id="KW-1133">Transmembrane helix</keyword>
<dbReference type="InterPro" id="IPR004712">
    <property type="entry name" value="Na+/H+_antiporter_fungi"/>
</dbReference>
<feature type="transmembrane region" description="Helical" evidence="12">
    <location>
        <begin position="52"/>
        <end position="70"/>
    </location>
</feature>
<comment type="subcellular location">
    <subcellularLocation>
        <location evidence="1">Membrane</location>
        <topology evidence="1">Multi-pass membrane protein</topology>
    </subcellularLocation>
</comment>
<evidence type="ECO:0000256" key="9">
    <source>
        <dbReference type="ARBA" id="ARBA00023136"/>
    </source>
</evidence>
<feature type="region of interest" description="Disordered" evidence="11">
    <location>
        <begin position="544"/>
        <end position="575"/>
    </location>
</feature>
<dbReference type="GO" id="GO:0120029">
    <property type="term" value="P:proton export across plasma membrane"/>
    <property type="evidence" value="ECO:0007669"/>
    <property type="project" value="InterPro"/>
</dbReference>
<feature type="transmembrane region" description="Helical" evidence="12">
    <location>
        <begin position="216"/>
        <end position="237"/>
    </location>
</feature>
<dbReference type="Proteomes" id="UP000789570">
    <property type="component" value="Unassembled WGS sequence"/>
</dbReference>
<evidence type="ECO:0000256" key="5">
    <source>
        <dbReference type="ARBA" id="ARBA00022692"/>
    </source>
</evidence>
<feature type="transmembrane region" description="Helical" evidence="12">
    <location>
        <begin position="339"/>
        <end position="362"/>
    </location>
</feature>
<dbReference type="OrthoDB" id="2190219at2759"/>
<feature type="transmembrane region" description="Helical" evidence="12">
    <location>
        <begin position="257"/>
        <end position="275"/>
    </location>
</feature>
<feature type="transmembrane region" description="Helical" evidence="12">
    <location>
        <begin position="407"/>
        <end position="425"/>
    </location>
</feature>
<feature type="transmembrane region" description="Helical" evidence="12">
    <location>
        <begin position="21"/>
        <end position="46"/>
    </location>
</feature>
<proteinExistence type="inferred from homology"/>
<evidence type="ECO:0000256" key="4">
    <source>
        <dbReference type="ARBA" id="ARBA00022449"/>
    </source>
</evidence>
<accession>A0A9N9BGB7</accession>
<gene>
    <name evidence="14" type="ORF">FCALED_LOCUS6698</name>
</gene>
<keyword evidence="10" id="KW-0739">Sodium transport</keyword>
<evidence type="ECO:0000256" key="8">
    <source>
        <dbReference type="ARBA" id="ARBA00023065"/>
    </source>
</evidence>
<evidence type="ECO:0000256" key="10">
    <source>
        <dbReference type="ARBA" id="ARBA00023201"/>
    </source>
</evidence>
<dbReference type="GO" id="GO:0042391">
    <property type="term" value="P:regulation of membrane potential"/>
    <property type="evidence" value="ECO:0007669"/>
    <property type="project" value="InterPro"/>
</dbReference>
<dbReference type="GO" id="GO:0015385">
    <property type="term" value="F:sodium:proton antiporter activity"/>
    <property type="evidence" value="ECO:0007669"/>
    <property type="project" value="InterPro"/>
</dbReference>
<keyword evidence="7" id="KW-0915">Sodium</keyword>
<comment type="similarity">
    <text evidence="2">Belongs to the fungal Na(+)/H(+) exchanger family.</text>
</comment>
<keyword evidence="8" id="KW-0406">Ion transport</keyword>
<evidence type="ECO:0000259" key="13">
    <source>
        <dbReference type="Pfam" id="PF00999"/>
    </source>
</evidence>
<dbReference type="GO" id="GO:0005886">
    <property type="term" value="C:plasma membrane"/>
    <property type="evidence" value="ECO:0007669"/>
    <property type="project" value="InterPro"/>
</dbReference>
<dbReference type="Gene3D" id="1.20.1530.20">
    <property type="match status" value="1"/>
</dbReference>
<dbReference type="PANTHER" id="PTHR31382:SF1">
    <property type="entry name" value="SODIUM ION_PROTON EXCHANGER (EUROFUNG)"/>
    <property type="match status" value="1"/>
</dbReference>
<feature type="transmembrane region" description="Helical" evidence="12">
    <location>
        <begin position="91"/>
        <end position="110"/>
    </location>
</feature>
<dbReference type="FunFam" id="1.20.1530.20:FF:000015">
    <property type="entry name" value="Na(+)/H(+) antiporter 2"/>
    <property type="match status" value="1"/>
</dbReference>
<keyword evidence="5 12" id="KW-0812">Transmembrane</keyword>
<feature type="transmembrane region" description="Helical" evidence="12">
    <location>
        <begin position="374"/>
        <end position="395"/>
    </location>
</feature>
<dbReference type="InterPro" id="IPR038770">
    <property type="entry name" value="Na+/solute_symporter_sf"/>
</dbReference>
<dbReference type="GO" id="GO:0036376">
    <property type="term" value="P:sodium ion export across plasma membrane"/>
    <property type="evidence" value="ECO:0007669"/>
    <property type="project" value="InterPro"/>
</dbReference>
<sequence length="575" mass="64805">MLILGTRRIFQKKKTIMDFIFLNEVSVIATIFGGFIVVFGLVSYYIKERLYLSESLLCLIVGIIIGPYVLNVIEPDKWGNVDIITREFTRVVISIQVMAAGVALPKAYLWKELKSLTVLLVPVMSWMWIVSALAIWLLIPNVSFLEALMISSCVTPTDPVLANSVVKGRYAEKHVPNHVRNIVSAESGANDGLGYPFLFLAIYLMQMPPGEAIGKWVYFILGYQIILSVIIGFIIGYVARKLLYFAEARKLIDKEIFMTYAIVLALFIMGAVSLIRSDDILACFIAGNSFTWDDWFRKETAESHFQDVIDLLLNLAIFVYLGTIIPWTSFDNEVLGLSYWRLIVISIIILLFRRLPIVMACYKIIPAIKTHREGIFAGWFGPIGVGAVFYAQVAKEQFAETDRVRELILPVVFFLVIASITIHGLSVPMIKLGKRVNTITISRTKSIRQGQLDVLTKTKIIQGTPSTSSSTKIDEHENQIAENDIVPDFTIDINTTGLNERILASLPLDIDQDSHEFSIYKEDDNYIVEDETDGKVYVINNSEAKPAKLQEASTSDNEPRKIFSLFKKSPEQNDR</sequence>
<reference evidence="14" key="1">
    <citation type="submission" date="2021-06" db="EMBL/GenBank/DDBJ databases">
        <authorList>
            <person name="Kallberg Y."/>
            <person name="Tangrot J."/>
            <person name="Rosling A."/>
        </authorList>
    </citation>
    <scope>NUCLEOTIDE SEQUENCE</scope>
    <source>
        <strain evidence="14">UK204</strain>
    </source>
</reference>
<evidence type="ECO:0000256" key="7">
    <source>
        <dbReference type="ARBA" id="ARBA00023053"/>
    </source>
</evidence>
<dbReference type="PANTHER" id="PTHR31382">
    <property type="entry name" value="NA(+)/H(+) ANTIPORTER"/>
    <property type="match status" value="1"/>
</dbReference>
<name>A0A9N9BGB7_9GLOM</name>
<feature type="transmembrane region" description="Helical" evidence="12">
    <location>
        <begin position="116"/>
        <end position="139"/>
    </location>
</feature>
<feature type="domain" description="Cation/H+ exchanger transmembrane" evidence="13">
    <location>
        <begin position="41"/>
        <end position="429"/>
    </location>
</feature>
<evidence type="ECO:0000256" key="6">
    <source>
        <dbReference type="ARBA" id="ARBA00022989"/>
    </source>
</evidence>
<keyword evidence="3" id="KW-0813">Transport</keyword>
<dbReference type="EMBL" id="CAJVPQ010001646">
    <property type="protein sequence ID" value="CAG8562920.1"/>
    <property type="molecule type" value="Genomic_DNA"/>
</dbReference>
<keyword evidence="15" id="KW-1185">Reference proteome</keyword>
<evidence type="ECO:0000256" key="1">
    <source>
        <dbReference type="ARBA" id="ARBA00004141"/>
    </source>
</evidence>
<keyword evidence="9 12" id="KW-0472">Membrane</keyword>
<evidence type="ECO:0000313" key="14">
    <source>
        <dbReference type="EMBL" id="CAG8562920.1"/>
    </source>
</evidence>
<dbReference type="InterPro" id="IPR006153">
    <property type="entry name" value="Cation/H_exchanger_TM"/>
</dbReference>
<protein>
    <submittedName>
        <fullName evidence="14">7979_t:CDS:1</fullName>
    </submittedName>
</protein>
<dbReference type="AlphaFoldDB" id="A0A9N9BGB7"/>
<feature type="transmembrane region" description="Helical" evidence="12">
    <location>
        <begin position="308"/>
        <end position="327"/>
    </location>
</feature>
<evidence type="ECO:0000256" key="11">
    <source>
        <dbReference type="SAM" id="MobiDB-lite"/>
    </source>
</evidence>
<evidence type="ECO:0000256" key="2">
    <source>
        <dbReference type="ARBA" id="ARBA00005248"/>
    </source>
</evidence>
<dbReference type="Pfam" id="PF00999">
    <property type="entry name" value="Na_H_Exchanger"/>
    <property type="match status" value="1"/>
</dbReference>
<organism evidence="14 15">
    <name type="scientific">Funneliformis caledonium</name>
    <dbReference type="NCBI Taxonomy" id="1117310"/>
    <lineage>
        <taxon>Eukaryota</taxon>
        <taxon>Fungi</taxon>
        <taxon>Fungi incertae sedis</taxon>
        <taxon>Mucoromycota</taxon>
        <taxon>Glomeromycotina</taxon>
        <taxon>Glomeromycetes</taxon>
        <taxon>Glomerales</taxon>
        <taxon>Glomeraceae</taxon>
        <taxon>Funneliformis</taxon>
    </lineage>
</organism>
<evidence type="ECO:0000256" key="12">
    <source>
        <dbReference type="SAM" id="Phobius"/>
    </source>
</evidence>
<keyword evidence="4" id="KW-0050">Antiport</keyword>
<evidence type="ECO:0000256" key="3">
    <source>
        <dbReference type="ARBA" id="ARBA00022448"/>
    </source>
</evidence>
<evidence type="ECO:0000313" key="15">
    <source>
        <dbReference type="Proteomes" id="UP000789570"/>
    </source>
</evidence>
<comment type="caution">
    <text evidence="14">The sequence shown here is derived from an EMBL/GenBank/DDBJ whole genome shotgun (WGS) entry which is preliminary data.</text>
</comment>